<feature type="signal peptide" evidence="1">
    <location>
        <begin position="1"/>
        <end position="22"/>
    </location>
</feature>
<comment type="caution">
    <text evidence="2">The sequence shown here is derived from an EMBL/GenBank/DDBJ whole genome shotgun (WGS) entry which is preliminary data.</text>
</comment>
<feature type="chain" id="PRO_5040227865" evidence="1">
    <location>
        <begin position="23"/>
        <end position="400"/>
    </location>
</feature>
<keyword evidence="3" id="KW-1185">Reference proteome</keyword>
<reference evidence="2" key="1">
    <citation type="submission" date="2021-06" db="EMBL/GenBank/DDBJ databases">
        <authorList>
            <person name="Kallberg Y."/>
            <person name="Tangrot J."/>
            <person name="Rosling A."/>
        </authorList>
    </citation>
    <scope>NUCLEOTIDE SEQUENCE</scope>
    <source>
        <strain evidence="2">AZ414A</strain>
    </source>
</reference>
<name>A0A9N8YTS4_9GLOM</name>
<gene>
    <name evidence="2" type="ORF">DEBURN_LOCUS1974</name>
</gene>
<protein>
    <submittedName>
        <fullName evidence="2">2160_t:CDS:1</fullName>
    </submittedName>
</protein>
<evidence type="ECO:0000313" key="3">
    <source>
        <dbReference type="Proteomes" id="UP000789706"/>
    </source>
</evidence>
<dbReference type="Proteomes" id="UP000789706">
    <property type="component" value="Unassembled WGS sequence"/>
</dbReference>
<sequence>MKSQSLLLYLLALTQFLTITFAEPVNKQCIDYPNPLNPAQFEVIDCPPVKNDNEPKVKRKIQNFFKVDLNCRHTAAVCNKIKKAFDDAGKEISKVLKLKKQINVNATYESFSYSESNLLGSAYPARNVFLISDDKITRLYPQALVKQFSLNVHPAYNSHDINARFNADFDWYFKANNVEIKPNQYDFYVVILHELLHGLGFISSWNTYLETSTYQPITGLTPNYYFYGNKFGGFVENIFDRYLKLIENNKKIPLSDYTAQLNKSVPSLTPFNTDLGFTTIVKSSPKWKYAKSALKAATSNKLLFTPAKRASWKNDIYLEASLKPFVSGSSISHVSQSRYRKTSDFVMTYQQFPGESEKFLIRRGGNFRSPIGPRIISILESIGYATDAYPNPIKPIYINI</sequence>
<organism evidence="2 3">
    <name type="scientific">Diversispora eburnea</name>
    <dbReference type="NCBI Taxonomy" id="1213867"/>
    <lineage>
        <taxon>Eukaryota</taxon>
        <taxon>Fungi</taxon>
        <taxon>Fungi incertae sedis</taxon>
        <taxon>Mucoromycota</taxon>
        <taxon>Glomeromycotina</taxon>
        <taxon>Glomeromycetes</taxon>
        <taxon>Diversisporales</taxon>
        <taxon>Diversisporaceae</taxon>
        <taxon>Diversispora</taxon>
    </lineage>
</organism>
<dbReference type="AlphaFoldDB" id="A0A9N8YTS4"/>
<proteinExistence type="predicted"/>
<keyword evidence="1" id="KW-0732">Signal</keyword>
<evidence type="ECO:0000256" key="1">
    <source>
        <dbReference type="SAM" id="SignalP"/>
    </source>
</evidence>
<dbReference type="EMBL" id="CAJVPK010000100">
    <property type="protein sequence ID" value="CAG8448639.1"/>
    <property type="molecule type" value="Genomic_DNA"/>
</dbReference>
<dbReference type="OrthoDB" id="73465at2759"/>
<evidence type="ECO:0000313" key="2">
    <source>
        <dbReference type="EMBL" id="CAG8448639.1"/>
    </source>
</evidence>
<accession>A0A9N8YTS4</accession>